<keyword evidence="4 6" id="KW-0503">Monooxygenase</keyword>
<dbReference type="Gene3D" id="3.20.20.30">
    <property type="entry name" value="Luciferase-like domain"/>
    <property type="match status" value="1"/>
</dbReference>
<accession>B8EQA1</accession>
<sequence length="377" mass="40455">MSVEFIGMIQPRKQSEIHPADRSVVLDRGYLQDFAHAHEAGGFDRALIGYYSDTPDGLLLGGYIAEQTTRLGLLIAHRPGFVAPPVAARAFATLDQLSGGRAAIHVISGGDDADQRRDGDYLDKDARYARTEEYIEILRSIWGGDAPVSHAGRYYRFEAASPAVRTARSQPIPIYFGGASDAAVAVAARQADVFALWGETRAQVAEITGRVRATAARAGRVIRFSLSFRPILADTEAQAWARAEKIRETIIAGKGEAWLGRSNGEAPVNEGSRRLLAAAALGDRLDNCLWTGAAALTGARGNTTALVGTPHQVAEALLDYWRLGVSTFLLRGFDPLEDAIDYGERLIPLTRALIAAEQTADHTSGAPRSLASAAASF</sequence>
<dbReference type="SUPFAM" id="SSF51679">
    <property type="entry name" value="Bacterial luciferase-like"/>
    <property type="match status" value="1"/>
</dbReference>
<reference evidence="6 7" key="1">
    <citation type="journal article" date="2010" name="J. Bacteriol.">
        <title>Complete genome sequence of the aerobic facultative methanotroph Methylocella silvestris BL2.</title>
        <authorList>
            <person name="Chen Y."/>
            <person name="Crombie A."/>
            <person name="Rahman M.T."/>
            <person name="Dedysh S.N."/>
            <person name="Liesack W."/>
            <person name="Stott M.B."/>
            <person name="Alam M."/>
            <person name="Theisen A.R."/>
            <person name="Murrell J.C."/>
            <person name="Dunfield P.F."/>
        </authorList>
    </citation>
    <scope>NUCLEOTIDE SEQUENCE [LARGE SCALE GENOMIC DNA]</scope>
    <source>
        <strain evidence="7">DSM 15510 / CIP 108128 / LMG 27833 / NCIMB 13906 / BL2</strain>
    </source>
</reference>
<evidence type="ECO:0000256" key="3">
    <source>
        <dbReference type="ARBA" id="ARBA00023002"/>
    </source>
</evidence>
<dbReference type="EC" id="1.14.14.5" evidence="6"/>
<keyword evidence="7" id="KW-1185">Reference proteome</keyword>
<dbReference type="InterPro" id="IPR011251">
    <property type="entry name" value="Luciferase-like_dom"/>
</dbReference>
<evidence type="ECO:0000313" key="6">
    <source>
        <dbReference type="EMBL" id="ACK51591.1"/>
    </source>
</evidence>
<dbReference type="Pfam" id="PF00296">
    <property type="entry name" value="Bac_luciferase"/>
    <property type="match status" value="1"/>
</dbReference>
<dbReference type="eggNOG" id="COG2141">
    <property type="taxonomic scope" value="Bacteria"/>
</dbReference>
<evidence type="ECO:0000256" key="2">
    <source>
        <dbReference type="ARBA" id="ARBA00022643"/>
    </source>
</evidence>
<dbReference type="AlphaFoldDB" id="B8EQA1"/>
<dbReference type="CDD" id="cd01094">
    <property type="entry name" value="Alkanesulfonate_monoxygenase"/>
    <property type="match status" value="1"/>
</dbReference>
<keyword evidence="2" id="KW-0288">FMN</keyword>
<dbReference type="HOGENOM" id="CLU_027853_1_4_5"/>
<dbReference type="InterPro" id="IPR050172">
    <property type="entry name" value="SsuD_RutA_monooxygenase"/>
</dbReference>
<proteinExistence type="predicted"/>
<dbReference type="STRING" id="395965.Msil_2669"/>
<gene>
    <name evidence="6" type="ordered locus">Msil_2669</name>
</gene>
<feature type="domain" description="Luciferase-like" evidence="5">
    <location>
        <begin position="7"/>
        <end position="326"/>
    </location>
</feature>
<dbReference type="GO" id="GO:0008726">
    <property type="term" value="F:alkanesulfonate monooxygenase activity"/>
    <property type="evidence" value="ECO:0007669"/>
    <property type="project" value="UniProtKB-EC"/>
</dbReference>
<evidence type="ECO:0000256" key="4">
    <source>
        <dbReference type="ARBA" id="ARBA00023033"/>
    </source>
</evidence>
<organism evidence="6 7">
    <name type="scientific">Methylocella silvestris (strain DSM 15510 / CIP 108128 / LMG 27833 / NCIMB 13906 / BL2)</name>
    <dbReference type="NCBI Taxonomy" id="395965"/>
    <lineage>
        <taxon>Bacteria</taxon>
        <taxon>Pseudomonadati</taxon>
        <taxon>Pseudomonadota</taxon>
        <taxon>Alphaproteobacteria</taxon>
        <taxon>Hyphomicrobiales</taxon>
        <taxon>Beijerinckiaceae</taxon>
        <taxon>Methylocella</taxon>
    </lineage>
</organism>
<dbReference type="OrthoDB" id="9814695at2"/>
<dbReference type="RefSeq" id="WP_012591660.1">
    <property type="nucleotide sequence ID" value="NC_011666.1"/>
</dbReference>
<keyword evidence="1" id="KW-0285">Flavoprotein</keyword>
<evidence type="ECO:0000256" key="1">
    <source>
        <dbReference type="ARBA" id="ARBA00022630"/>
    </source>
</evidence>
<evidence type="ECO:0000259" key="5">
    <source>
        <dbReference type="Pfam" id="PF00296"/>
    </source>
</evidence>
<keyword evidence="3 6" id="KW-0560">Oxidoreductase</keyword>
<dbReference type="PANTHER" id="PTHR42847">
    <property type="entry name" value="ALKANESULFONATE MONOOXYGENASE"/>
    <property type="match status" value="1"/>
</dbReference>
<dbReference type="GO" id="GO:0046306">
    <property type="term" value="P:alkanesulfonate catabolic process"/>
    <property type="evidence" value="ECO:0007669"/>
    <property type="project" value="TreeGrafter"/>
</dbReference>
<protein>
    <submittedName>
        <fullName evidence="6">Alkanesulfonate monooxygenase</fullName>
        <ecNumber evidence="6">1.14.14.5</ecNumber>
    </submittedName>
</protein>
<evidence type="ECO:0000313" key="7">
    <source>
        <dbReference type="Proteomes" id="UP000002257"/>
    </source>
</evidence>
<dbReference type="KEGG" id="msl:Msil_2669"/>
<dbReference type="EMBL" id="CP001280">
    <property type="protein sequence ID" value="ACK51591.1"/>
    <property type="molecule type" value="Genomic_DNA"/>
</dbReference>
<dbReference type="Proteomes" id="UP000002257">
    <property type="component" value="Chromosome"/>
</dbReference>
<dbReference type="InterPro" id="IPR036661">
    <property type="entry name" value="Luciferase-like_sf"/>
</dbReference>
<dbReference type="PANTHER" id="PTHR42847:SF9">
    <property type="entry name" value="BLL6451 PROTEIN"/>
    <property type="match status" value="1"/>
</dbReference>
<name>B8EQA1_METSB</name>